<feature type="compositionally biased region" description="Basic and acidic residues" evidence="1">
    <location>
        <begin position="1"/>
        <end position="14"/>
    </location>
</feature>
<dbReference type="AlphaFoldDB" id="A0AAV1RVX3"/>
<accession>A0AAV1RVX3</accession>
<evidence type="ECO:0000256" key="1">
    <source>
        <dbReference type="SAM" id="MobiDB-lite"/>
    </source>
</evidence>
<dbReference type="EMBL" id="CAWUPB010001160">
    <property type="protein sequence ID" value="CAK7340830.1"/>
    <property type="molecule type" value="Genomic_DNA"/>
</dbReference>
<gene>
    <name evidence="2" type="ORF">DCAF_LOCUS15917</name>
</gene>
<organism evidence="2 3">
    <name type="scientific">Dovyalis caffra</name>
    <dbReference type="NCBI Taxonomy" id="77055"/>
    <lineage>
        <taxon>Eukaryota</taxon>
        <taxon>Viridiplantae</taxon>
        <taxon>Streptophyta</taxon>
        <taxon>Embryophyta</taxon>
        <taxon>Tracheophyta</taxon>
        <taxon>Spermatophyta</taxon>
        <taxon>Magnoliopsida</taxon>
        <taxon>eudicotyledons</taxon>
        <taxon>Gunneridae</taxon>
        <taxon>Pentapetalae</taxon>
        <taxon>rosids</taxon>
        <taxon>fabids</taxon>
        <taxon>Malpighiales</taxon>
        <taxon>Salicaceae</taxon>
        <taxon>Flacourtieae</taxon>
        <taxon>Dovyalis</taxon>
    </lineage>
</organism>
<proteinExistence type="predicted"/>
<evidence type="ECO:0000313" key="2">
    <source>
        <dbReference type="EMBL" id="CAK7340830.1"/>
    </source>
</evidence>
<name>A0AAV1RVX3_9ROSI</name>
<feature type="region of interest" description="Disordered" evidence="1">
    <location>
        <begin position="1"/>
        <end position="31"/>
    </location>
</feature>
<reference evidence="2 3" key="1">
    <citation type="submission" date="2024-01" db="EMBL/GenBank/DDBJ databases">
        <authorList>
            <person name="Waweru B."/>
        </authorList>
    </citation>
    <scope>NUCLEOTIDE SEQUENCE [LARGE SCALE GENOMIC DNA]</scope>
</reference>
<keyword evidence="3" id="KW-1185">Reference proteome</keyword>
<dbReference type="Proteomes" id="UP001314170">
    <property type="component" value="Unassembled WGS sequence"/>
</dbReference>
<sequence>MEDLLAHAGEEKTKTGYIHESSPRHGRSPCPCMLVRRKRKLDTYMKVLLDMEDPRAHAVEEKTKTRYIHENSLRS</sequence>
<protein>
    <submittedName>
        <fullName evidence="2">Uncharacterized protein</fullName>
    </submittedName>
</protein>
<evidence type="ECO:0000313" key="3">
    <source>
        <dbReference type="Proteomes" id="UP001314170"/>
    </source>
</evidence>
<comment type="caution">
    <text evidence="2">The sequence shown here is derived from an EMBL/GenBank/DDBJ whole genome shotgun (WGS) entry which is preliminary data.</text>
</comment>